<proteinExistence type="predicted"/>
<organism evidence="1">
    <name type="scientific">marine sediment metagenome</name>
    <dbReference type="NCBI Taxonomy" id="412755"/>
    <lineage>
        <taxon>unclassified sequences</taxon>
        <taxon>metagenomes</taxon>
        <taxon>ecological metagenomes</taxon>
    </lineage>
</organism>
<evidence type="ECO:0000313" key="1">
    <source>
        <dbReference type="EMBL" id="KKM84590.1"/>
    </source>
</evidence>
<dbReference type="EMBL" id="LAZR01007542">
    <property type="protein sequence ID" value="KKM84590.1"/>
    <property type="molecule type" value="Genomic_DNA"/>
</dbReference>
<protein>
    <submittedName>
        <fullName evidence="1">Uncharacterized protein</fullName>
    </submittedName>
</protein>
<comment type="caution">
    <text evidence="1">The sequence shown here is derived from an EMBL/GenBank/DDBJ whole genome shotgun (WGS) entry which is preliminary data.</text>
</comment>
<gene>
    <name evidence="1" type="ORF">LCGC14_1297680</name>
</gene>
<name>A0A0F9N761_9ZZZZ</name>
<sequence>PLNIAQQTHLMLISKKFNKLNLDGSKDIMEQIQKADENDIKEAFTEIYDFFVGLIKRSIKDIEDSLAEDFVDSNFDALFECMEKMVQKTVSQEKTDLIKKKIEERNAHAGKV</sequence>
<dbReference type="AlphaFoldDB" id="A0A0F9N761"/>
<accession>A0A0F9N761</accession>
<reference evidence="1" key="1">
    <citation type="journal article" date="2015" name="Nature">
        <title>Complex archaea that bridge the gap between prokaryotes and eukaryotes.</title>
        <authorList>
            <person name="Spang A."/>
            <person name="Saw J.H."/>
            <person name="Jorgensen S.L."/>
            <person name="Zaremba-Niedzwiedzka K."/>
            <person name="Martijn J."/>
            <person name="Lind A.E."/>
            <person name="van Eijk R."/>
            <person name="Schleper C."/>
            <person name="Guy L."/>
            <person name="Ettema T.J."/>
        </authorList>
    </citation>
    <scope>NUCLEOTIDE SEQUENCE</scope>
</reference>
<feature type="non-terminal residue" evidence="1">
    <location>
        <position position="1"/>
    </location>
</feature>